<reference evidence="4" key="1">
    <citation type="journal article" date="2019" name="Int. J. Syst. Evol. Microbiol.">
        <title>The Global Catalogue of Microorganisms (GCM) 10K type strain sequencing project: providing services to taxonomists for standard genome sequencing and annotation.</title>
        <authorList>
            <consortium name="The Broad Institute Genomics Platform"/>
            <consortium name="The Broad Institute Genome Sequencing Center for Infectious Disease"/>
            <person name="Wu L."/>
            <person name="Ma J."/>
        </authorList>
    </citation>
    <scope>NUCLEOTIDE SEQUENCE [LARGE SCALE GENOMIC DNA]</scope>
    <source>
        <strain evidence="4">KCTC 32514</strain>
    </source>
</reference>
<gene>
    <name evidence="3" type="ORF">ACFS29_18570</name>
</gene>
<keyword evidence="1" id="KW-1133">Transmembrane helix</keyword>
<dbReference type="EMBL" id="JBHUOS010000015">
    <property type="protein sequence ID" value="MFD2917663.1"/>
    <property type="molecule type" value="Genomic_DNA"/>
</dbReference>
<evidence type="ECO:0000313" key="3">
    <source>
        <dbReference type="EMBL" id="MFD2917663.1"/>
    </source>
</evidence>
<dbReference type="SUPFAM" id="SSF74653">
    <property type="entry name" value="TolA/TonB C-terminal domain"/>
    <property type="match status" value="1"/>
</dbReference>
<dbReference type="PANTHER" id="PTHR33446">
    <property type="entry name" value="PROTEIN TONB-RELATED"/>
    <property type="match status" value="1"/>
</dbReference>
<evidence type="ECO:0000313" key="4">
    <source>
        <dbReference type="Proteomes" id="UP001597548"/>
    </source>
</evidence>
<dbReference type="PROSITE" id="PS52015">
    <property type="entry name" value="TONB_CTD"/>
    <property type="match status" value="1"/>
</dbReference>
<dbReference type="PANTHER" id="PTHR33446:SF2">
    <property type="entry name" value="PROTEIN TONB"/>
    <property type="match status" value="1"/>
</dbReference>
<keyword evidence="4" id="KW-1185">Reference proteome</keyword>
<dbReference type="Gene3D" id="3.30.1150.10">
    <property type="match status" value="1"/>
</dbReference>
<organism evidence="3 4">
    <name type="scientific">Psychroserpens luteus</name>
    <dbReference type="NCBI Taxonomy" id="1434066"/>
    <lineage>
        <taxon>Bacteria</taxon>
        <taxon>Pseudomonadati</taxon>
        <taxon>Bacteroidota</taxon>
        <taxon>Flavobacteriia</taxon>
        <taxon>Flavobacteriales</taxon>
        <taxon>Flavobacteriaceae</taxon>
        <taxon>Psychroserpens</taxon>
    </lineage>
</organism>
<dbReference type="Pfam" id="PF03544">
    <property type="entry name" value="TonB_C"/>
    <property type="match status" value="1"/>
</dbReference>
<evidence type="ECO:0000256" key="1">
    <source>
        <dbReference type="SAM" id="Phobius"/>
    </source>
</evidence>
<dbReference type="Proteomes" id="UP001597548">
    <property type="component" value="Unassembled WGS sequence"/>
</dbReference>
<sequence length="243" mass="27146">MQVKKNPAVDVGRNSSIYFAIGLNLMLLSTYLMFEHKSYKKDDIVIETLNLDDYVDEDIKIINLNIPPPPPPPPALAIVSEDIKVVEDIVEIEETVIESSEVNQTDVIAEVVRVEDVEVEEVEEDIEVPFAVIENIPVFPGCENVAKAEQLKCFENSIKSHVKNNFNYPETASDLGIYGKVYVLFVIDNTGHVAKIKSRGPDKILEKEAERIIGLLPKMIPGKQRGRAVSVPYSVPISFVLKN</sequence>
<protein>
    <submittedName>
        <fullName evidence="3">Energy transducer TonB</fullName>
    </submittedName>
</protein>
<dbReference type="InterPro" id="IPR037682">
    <property type="entry name" value="TonB_C"/>
</dbReference>
<dbReference type="RefSeq" id="WP_194509745.1">
    <property type="nucleotide sequence ID" value="NZ_JADILU010000009.1"/>
</dbReference>
<evidence type="ECO:0000259" key="2">
    <source>
        <dbReference type="PROSITE" id="PS52015"/>
    </source>
</evidence>
<name>A0ABW6A117_9FLAO</name>
<accession>A0ABW6A117</accession>
<dbReference type="InterPro" id="IPR051045">
    <property type="entry name" value="TonB-dependent_transducer"/>
</dbReference>
<keyword evidence="1" id="KW-0472">Membrane</keyword>
<proteinExistence type="predicted"/>
<keyword evidence="1" id="KW-0812">Transmembrane</keyword>
<comment type="caution">
    <text evidence="3">The sequence shown here is derived from an EMBL/GenBank/DDBJ whole genome shotgun (WGS) entry which is preliminary data.</text>
</comment>
<feature type="transmembrane region" description="Helical" evidence="1">
    <location>
        <begin position="16"/>
        <end position="34"/>
    </location>
</feature>
<feature type="domain" description="TonB C-terminal" evidence="2">
    <location>
        <begin position="153"/>
        <end position="243"/>
    </location>
</feature>